<accession>A0A1F4RXW7</accession>
<name>A0A1F4RXW7_UNCSA</name>
<evidence type="ECO:0000313" key="2">
    <source>
        <dbReference type="Proteomes" id="UP000177905"/>
    </source>
</evidence>
<dbReference type="Proteomes" id="UP000177905">
    <property type="component" value="Unassembled WGS sequence"/>
</dbReference>
<dbReference type="EMBL" id="MEUA01000062">
    <property type="protein sequence ID" value="OGC13028.1"/>
    <property type="molecule type" value="Genomic_DNA"/>
</dbReference>
<sequence length="63" mass="7407">MQRGKFIKRIIANSLSDIVDGRKATELITYNWHVHFLLSKKKYLNFKKIRTLMPGLTPIIHPD</sequence>
<proteinExistence type="predicted"/>
<dbReference type="AlphaFoldDB" id="A0A1F4RXW7"/>
<organism evidence="1 2">
    <name type="scientific">candidate division WOR-1 bacterium RIFOXYB2_FULL_36_35</name>
    <dbReference type="NCBI Taxonomy" id="1802578"/>
    <lineage>
        <taxon>Bacteria</taxon>
        <taxon>Bacillati</taxon>
        <taxon>Saganbacteria</taxon>
    </lineage>
</organism>
<evidence type="ECO:0000313" key="1">
    <source>
        <dbReference type="EMBL" id="OGC13028.1"/>
    </source>
</evidence>
<protein>
    <submittedName>
        <fullName evidence="1">Uncharacterized protein</fullName>
    </submittedName>
</protein>
<gene>
    <name evidence="1" type="ORF">A2290_00440</name>
</gene>
<comment type="caution">
    <text evidence="1">The sequence shown here is derived from an EMBL/GenBank/DDBJ whole genome shotgun (WGS) entry which is preliminary data.</text>
</comment>
<reference evidence="1 2" key="1">
    <citation type="journal article" date="2016" name="Nat. Commun.">
        <title>Thousands of microbial genomes shed light on interconnected biogeochemical processes in an aquifer system.</title>
        <authorList>
            <person name="Anantharaman K."/>
            <person name="Brown C.T."/>
            <person name="Hug L.A."/>
            <person name="Sharon I."/>
            <person name="Castelle C.J."/>
            <person name="Probst A.J."/>
            <person name="Thomas B.C."/>
            <person name="Singh A."/>
            <person name="Wilkins M.J."/>
            <person name="Karaoz U."/>
            <person name="Brodie E.L."/>
            <person name="Williams K.H."/>
            <person name="Hubbard S.S."/>
            <person name="Banfield J.F."/>
        </authorList>
    </citation>
    <scope>NUCLEOTIDE SEQUENCE [LARGE SCALE GENOMIC DNA]</scope>
</reference>